<comment type="caution">
    <text evidence="1">The sequence shown here is derived from an EMBL/GenBank/DDBJ whole genome shotgun (WGS) entry which is preliminary data.</text>
</comment>
<dbReference type="OrthoDB" id="2991137at2"/>
<reference evidence="1 2" key="1">
    <citation type="submission" date="2019-03" db="EMBL/GenBank/DDBJ databases">
        <title>Genomic Encyclopedia of Type Strains, Phase IV (KMG-IV): sequencing the most valuable type-strain genomes for metagenomic binning, comparative biology and taxonomic classification.</title>
        <authorList>
            <person name="Goeker M."/>
        </authorList>
    </citation>
    <scope>NUCLEOTIDE SEQUENCE [LARGE SCALE GENOMIC DNA]</scope>
    <source>
        <strain evidence="1 2">DSM 45707</strain>
    </source>
</reference>
<gene>
    <name evidence="1" type="ORF">EDD58_103236</name>
</gene>
<accession>A0A4R3L9B4</accession>
<sequence>MLKFNKDEVREKLHKEYGFAEDKIERGIDILLELDDSLQPLLDQWLKDGMIPNQKINGVSLDMIYKLYEVNDILSALICMEMFAEDEEIAKDFLRDPFYFTARK</sequence>
<dbReference type="AlphaFoldDB" id="A0A4R3L9B4"/>
<dbReference type="Proteomes" id="UP000294937">
    <property type="component" value="Unassembled WGS sequence"/>
</dbReference>
<evidence type="ECO:0000313" key="2">
    <source>
        <dbReference type="Proteomes" id="UP000294937"/>
    </source>
</evidence>
<name>A0A4R3L9B4_9BACL</name>
<dbReference type="EMBL" id="SMAG01000003">
    <property type="protein sequence ID" value="TCS94814.1"/>
    <property type="molecule type" value="Genomic_DNA"/>
</dbReference>
<dbReference type="RefSeq" id="WP_131924196.1">
    <property type="nucleotide sequence ID" value="NZ_SMAG01000003.1"/>
</dbReference>
<organism evidence="1 2">
    <name type="scientific">Hazenella coriacea</name>
    <dbReference type="NCBI Taxonomy" id="1179467"/>
    <lineage>
        <taxon>Bacteria</taxon>
        <taxon>Bacillati</taxon>
        <taxon>Bacillota</taxon>
        <taxon>Bacilli</taxon>
        <taxon>Bacillales</taxon>
        <taxon>Thermoactinomycetaceae</taxon>
        <taxon>Hazenella</taxon>
    </lineage>
</organism>
<keyword evidence="2" id="KW-1185">Reference proteome</keyword>
<evidence type="ECO:0000313" key="1">
    <source>
        <dbReference type="EMBL" id="TCS94814.1"/>
    </source>
</evidence>
<proteinExistence type="predicted"/>
<protein>
    <submittedName>
        <fullName evidence="1">Uncharacterized protein</fullName>
    </submittedName>
</protein>